<dbReference type="PATRIC" id="fig|1469144.10.peg.2366"/>
<evidence type="ECO:0000313" key="2">
    <source>
        <dbReference type="EMBL" id="KWX01155.1"/>
    </source>
</evidence>
<accession>A0A132MTD9</accession>
<dbReference type="InterPro" id="IPR029063">
    <property type="entry name" value="SAM-dependent_MTases_sf"/>
</dbReference>
<organism evidence="2 3">
    <name type="scientific">Carbonactinospora thermoautotrophica</name>
    <dbReference type="NCBI Taxonomy" id="1469144"/>
    <lineage>
        <taxon>Bacteria</taxon>
        <taxon>Bacillati</taxon>
        <taxon>Actinomycetota</taxon>
        <taxon>Actinomycetes</taxon>
        <taxon>Kitasatosporales</taxon>
        <taxon>Carbonactinosporaceae</taxon>
        <taxon>Carbonactinospora</taxon>
    </lineage>
</organism>
<dbReference type="Pfam" id="PF08241">
    <property type="entry name" value="Methyltransf_11"/>
    <property type="match status" value="1"/>
</dbReference>
<comment type="caution">
    <text evidence="2">The sequence shown here is derived from an EMBL/GenBank/DDBJ whole genome shotgun (WGS) entry which is preliminary data.</text>
</comment>
<reference evidence="3" key="1">
    <citation type="submission" date="2015-04" db="EMBL/GenBank/DDBJ databases">
        <title>Physiological reanalysis, assessment of diazotrophy, and genome sequences of multiple isolates of Streptomyces thermoautotrophicus.</title>
        <authorList>
            <person name="MacKellar D.C."/>
            <person name="Lieber L."/>
            <person name="Norman J."/>
            <person name="Bolger A."/>
            <person name="Tobin C."/>
            <person name="Murray J.W."/>
            <person name="Chang R."/>
            <person name="Ford T."/>
            <person name="Nguyen P.Q."/>
            <person name="Woodward J."/>
            <person name="Permingeat H."/>
            <person name="Joshi N.S."/>
            <person name="Silver P.A."/>
            <person name="Usadel B."/>
            <person name="Rutherford A.W."/>
            <person name="Friesen M."/>
            <person name="Prell J."/>
        </authorList>
    </citation>
    <scope>NUCLEOTIDE SEQUENCE [LARGE SCALE GENOMIC DNA]</scope>
    <source>
        <strain evidence="3">H1</strain>
    </source>
</reference>
<sequence>MLSVVDRRRPAPIDPLAPGHLGRYDDGRVAVSRLRDQGVIAHYFASRPPTAVTEHFRLYLFGSRVVVLHDLVLDDLDNDLAGLIATELFGPGLLQDPEDFARVFTGVVRSTAGDPLSAWLAFYENTLARLRDPDPGQGPIGEFAPIYRRVADLVAGTSVLDVGSCFGFLPLLLLEMPGRRVIASDREIGTVRLLTTVARERRTPLETLVADARALPLGDNTVDTVLCIHLLEHLSPRDGERVFAELVRVARRRVVVAVPYEDEPTAAFGHVRAFRAVDLARLATSTRLSWRVDDFHGGWLIADKDGGSAERHDALR</sequence>
<dbReference type="EMBL" id="LAXD01000001">
    <property type="protein sequence ID" value="KWX01155.1"/>
    <property type="molecule type" value="Genomic_DNA"/>
</dbReference>
<dbReference type="RefSeq" id="WP_066887424.1">
    <property type="nucleotide sequence ID" value="NZ_CP171739.1"/>
</dbReference>
<feature type="domain" description="Methyltransferase type 11" evidence="1">
    <location>
        <begin position="160"/>
        <end position="253"/>
    </location>
</feature>
<evidence type="ECO:0000313" key="3">
    <source>
        <dbReference type="Proteomes" id="UP000070188"/>
    </source>
</evidence>
<dbReference type="AlphaFoldDB" id="A0A132MTD9"/>
<dbReference type="GO" id="GO:0008757">
    <property type="term" value="F:S-adenosylmethionine-dependent methyltransferase activity"/>
    <property type="evidence" value="ECO:0007669"/>
    <property type="project" value="InterPro"/>
</dbReference>
<dbReference type="CDD" id="cd02440">
    <property type="entry name" value="AdoMet_MTases"/>
    <property type="match status" value="1"/>
</dbReference>
<proteinExistence type="predicted"/>
<evidence type="ECO:0000259" key="1">
    <source>
        <dbReference type="Pfam" id="PF08241"/>
    </source>
</evidence>
<dbReference type="Gene3D" id="3.40.50.150">
    <property type="entry name" value="Vaccinia Virus protein VP39"/>
    <property type="match status" value="1"/>
</dbReference>
<dbReference type="STRING" id="1469144.LI90_2183"/>
<name>A0A132MTD9_9ACTN</name>
<keyword evidence="3" id="KW-1185">Reference proteome</keyword>
<dbReference type="SUPFAM" id="SSF53335">
    <property type="entry name" value="S-adenosyl-L-methionine-dependent methyltransferases"/>
    <property type="match status" value="1"/>
</dbReference>
<dbReference type="InterPro" id="IPR013216">
    <property type="entry name" value="Methyltransf_11"/>
</dbReference>
<protein>
    <recommendedName>
        <fullName evidence="1">Methyltransferase type 11 domain-containing protein</fullName>
    </recommendedName>
</protein>
<gene>
    <name evidence="2" type="ORF">LI90_2183</name>
</gene>
<dbReference type="Proteomes" id="UP000070188">
    <property type="component" value="Unassembled WGS sequence"/>
</dbReference>
<dbReference type="NCBIfam" id="NF041255">
    <property type="entry name" value="mycofact_MftM"/>
    <property type="match status" value="1"/>
</dbReference>